<name>A0AAV9RVL6_9TELE</name>
<keyword evidence="3" id="KW-1185">Reference proteome</keyword>
<protein>
    <submittedName>
        <fullName evidence="2">Uncharacterized protein</fullName>
    </submittedName>
</protein>
<evidence type="ECO:0000313" key="3">
    <source>
        <dbReference type="Proteomes" id="UP001311232"/>
    </source>
</evidence>
<reference evidence="2 3" key="1">
    <citation type="submission" date="2021-06" db="EMBL/GenBank/DDBJ databases">
        <authorList>
            <person name="Palmer J.M."/>
        </authorList>
    </citation>
    <scope>NUCLEOTIDE SEQUENCE [LARGE SCALE GENOMIC DNA]</scope>
    <source>
        <strain evidence="2 3">MEX-2019</strain>
        <tissue evidence="2">Muscle</tissue>
    </source>
</reference>
<dbReference type="Proteomes" id="UP001311232">
    <property type="component" value="Unassembled WGS sequence"/>
</dbReference>
<dbReference type="AlphaFoldDB" id="A0AAV9RVL6"/>
<sequence>FHIQSVTQFDGLPHPASKEAGSSYSWQSALRYSVLASTHPVHNPTIRLLGPQKFLVDSQKRPPWISRLICHLPCGSSPSCTP</sequence>
<proteinExistence type="predicted"/>
<evidence type="ECO:0000256" key="1">
    <source>
        <dbReference type="SAM" id="MobiDB-lite"/>
    </source>
</evidence>
<evidence type="ECO:0000313" key="2">
    <source>
        <dbReference type="EMBL" id="KAK5613103.1"/>
    </source>
</evidence>
<gene>
    <name evidence="2" type="ORF">CRENBAI_001436</name>
</gene>
<comment type="caution">
    <text evidence="2">The sequence shown here is derived from an EMBL/GenBank/DDBJ whole genome shotgun (WGS) entry which is preliminary data.</text>
</comment>
<organism evidence="2 3">
    <name type="scientific">Crenichthys baileyi</name>
    <name type="common">White River springfish</name>
    <dbReference type="NCBI Taxonomy" id="28760"/>
    <lineage>
        <taxon>Eukaryota</taxon>
        <taxon>Metazoa</taxon>
        <taxon>Chordata</taxon>
        <taxon>Craniata</taxon>
        <taxon>Vertebrata</taxon>
        <taxon>Euteleostomi</taxon>
        <taxon>Actinopterygii</taxon>
        <taxon>Neopterygii</taxon>
        <taxon>Teleostei</taxon>
        <taxon>Neoteleostei</taxon>
        <taxon>Acanthomorphata</taxon>
        <taxon>Ovalentaria</taxon>
        <taxon>Atherinomorphae</taxon>
        <taxon>Cyprinodontiformes</taxon>
        <taxon>Goodeidae</taxon>
        <taxon>Crenichthys</taxon>
    </lineage>
</organism>
<dbReference type="EMBL" id="JAHHUM010001254">
    <property type="protein sequence ID" value="KAK5613103.1"/>
    <property type="molecule type" value="Genomic_DNA"/>
</dbReference>
<accession>A0AAV9RVL6</accession>
<feature type="non-terminal residue" evidence="2">
    <location>
        <position position="82"/>
    </location>
</feature>
<feature type="region of interest" description="Disordered" evidence="1">
    <location>
        <begin position="1"/>
        <end position="20"/>
    </location>
</feature>
<feature type="non-terminal residue" evidence="2">
    <location>
        <position position="1"/>
    </location>
</feature>